<dbReference type="Gene3D" id="3.90.220.20">
    <property type="entry name" value="DNA methylase specificity domains"/>
    <property type="match status" value="2"/>
</dbReference>
<keyword evidence="6" id="KW-1185">Reference proteome</keyword>
<protein>
    <submittedName>
        <fullName evidence="5">Type I restriction enzyme, S subunit</fullName>
    </submittedName>
</protein>
<dbReference type="InterPro" id="IPR000055">
    <property type="entry name" value="Restrct_endonuc_typeI_TRD"/>
</dbReference>
<keyword evidence="3" id="KW-0238">DNA-binding</keyword>
<evidence type="ECO:0000313" key="5">
    <source>
        <dbReference type="EMBL" id="SDX68218.1"/>
    </source>
</evidence>
<dbReference type="RefSeq" id="WP_217633835.1">
    <property type="nucleotide sequence ID" value="NZ_FNOV01000002.1"/>
</dbReference>
<dbReference type="STRING" id="651662.SAMN04488069_102438"/>
<dbReference type="InterPro" id="IPR052021">
    <property type="entry name" value="Type-I_RS_S_subunit"/>
</dbReference>
<feature type="domain" description="Type I restriction modification DNA specificity" evidence="4">
    <location>
        <begin position="222"/>
        <end position="370"/>
    </location>
</feature>
<feature type="domain" description="Type I restriction modification DNA specificity" evidence="4">
    <location>
        <begin position="69"/>
        <end position="205"/>
    </location>
</feature>
<evidence type="ECO:0000256" key="2">
    <source>
        <dbReference type="ARBA" id="ARBA00022747"/>
    </source>
</evidence>
<evidence type="ECO:0000313" key="6">
    <source>
        <dbReference type="Proteomes" id="UP000199249"/>
    </source>
</evidence>
<dbReference type="Gene3D" id="1.10.287.1120">
    <property type="entry name" value="Bipartite methylase S protein"/>
    <property type="match status" value="1"/>
</dbReference>
<dbReference type="InterPro" id="IPR044946">
    <property type="entry name" value="Restrct_endonuc_typeI_TRD_sf"/>
</dbReference>
<evidence type="ECO:0000259" key="4">
    <source>
        <dbReference type="Pfam" id="PF01420"/>
    </source>
</evidence>
<dbReference type="Proteomes" id="UP000199249">
    <property type="component" value="Unassembled WGS sequence"/>
</dbReference>
<sequence>MSGQTEIMWGEEAKEKVVAAQATEWPEYNLNLVYDFASGLSKPREEFGFGFGFLAFKDVFHNYFLPETLSNLVNSTEKERKSGSIKRGDLFLTRTSETQEELGMSSVALKDYPDATFNGFTKRLRPKGTIEVLPEFAGFFFRSPKFRAEVTSMSSVTTRASLNNEMMSALKITVPSLPEQRAIANVLSCLNDKIDLLHRQNATLEALAETLFRQWFVEQAKEEWEEGKLGDVINVKGGTTPSTKESEFWEGNVHWTTPRDLSNHTSVFMFDTERKITEKGLAKIGSGLLPIGTVLLSSRAPIGYLAITNIPLAINQGYIAIICDKLVSNYFMFLWCKVNLEEIKSQGNGSVFQEISKSTFKEMKFTIPPKLLIEDFDVLVEPYFEKIRINQTQIRTLSTLRDTLLPKLMSGEVRVAY</sequence>
<dbReference type="CDD" id="cd17273">
    <property type="entry name" value="RMtype1_S_EcoJA69PI-TRD1-CR1_like"/>
    <property type="match status" value="1"/>
</dbReference>
<evidence type="ECO:0000256" key="1">
    <source>
        <dbReference type="ARBA" id="ARBA00010923"/>
    </source>
</evidence>
<gene>
    <name evidence="5" type="ORF">SAMN04488069_102438</name>
</gene>
<comment type="similarity">
    <text evidence="1">Belongs to the type-I restriction system S methylase family.</text>
</comment>
<keyword evidence="2" id="KW-0680">Restriction system</keyword>
<dbReference type="GO" id="GO:0009307">
    <property type="term" value="P:DNA restriction-modification system"/>
    <property type="evidence" value="ECO:0007669"/>
    <property type="project" value="UniProtKB-KW"/>
</dbReference>
<reference evidence="6" key="1">
    <citation type="submission" date="2016-10" db="EMBL/GenBank/DDBJ databases">
        <authorList>
            <person name="Varghese N."/>
            <person name="Submissions S."/>
        </authorList>
    </citation>
    <scope>NUCLEOTIDE SEQUENCE [LARGE SCALE GENOMIC DNA]</scope>
    <source>
        <strain evidence="6">CGMCC 1.8975</strain>
    </source>
</reference>
<proteinExistence type="inferred from homology"/>
<dbReference type="Pfam" id="PF01420">
    <property type="entry name" value="Methylase_S"/>
    <property type="match status" value="2"/>
</dbReference>
<dbReference type="AlphaFoldDB" id="A0A1H3DQ58"/>
<dbReference type="SUPFAM" id="SSF116734">
    <property type="entry name" value="DNA methylase specificity domain"/>
    <property type="match status" value="2"/>
</dbReference>
<name>A0A1H3DQ58_9BACT</name>
<accession>A0A1H3DQ58</accession>
<dbReference type="EMBL" id="FNOV01000002">
    <property type="protein sequence ID" value="SDX68218.1"/>
    <property type="molecule type" value="Genomic_DNA"/>
</dbReference>
<dbReference type="PANTHER" id="PTHR30408:SF12">
    <property type="entry name" value="TYPE I RESTRICTION ENZYME MJAVIII SPECIFICITY SUBUNIT"/>
    <property type="match status" value="1"/>
</dbReference>
<dbReference type="PANTHER" id="PTHR30408">
    <property type="entry name" value="TYPE-1 RESTRICTION ENZYME ECOKI SPECIFICITY PROTEIN"/>
    <property type="match status" value="1"/>
</dbReference>
<dbReference type="GO" id="GO:0003677">
    <property type="term" value="F:DNA binding"/>
    <property type="evidence" value="ECO:0007669"/>
    <property type="project" value="UniProtKB-KW"/>
</dbReference>
<evidence type="ECO:0000256" key="3">
    <source>
        <dbReference type="ARBA" id="ARBA00023125"/>
    </source>
</evidence>
<organism evidence="5 6">
    <name type="scientific">Hymenobacter psychrophilus</name>
    <dbReference type="NCBI Taxonomy" id="651662"/>
    <lineage>
        <taxon>Bacteria</taxon>
        <taxon>Pseudomonadati</taxon>
        <taxon>Bacteroidota</taxon>
        <taxon>Cytophagia</taxon>
        <taxon>Cytophagales</taxon>
        <taxon>Hymenobacteraceae</taxon>
        <taxon>Hymenobacter</taxon>
    </lineage>
</organism>